<dbReference type="AlphaFoldDB" id="A0A226WMR3"/>
<gene>
    <name evidence="1" type="ORF">BSU04_41935</name>
</gene>
<dbReference type="Proteomes" id="UP000214720">
    <property type="component" value="Unassembled WGS sequence"/>
</dbReference>
<organism evidence="1 2">
    <name type="scientific">Caballeronia sordidicola</name>
    <name type="common">Burkholderia sordidicola</name>
    <dbReference type="NCBI Taxonomy" id="196367"/>
    <lineage>
        <taxon>Bacteria</taxon>
        <taxon>Pseudomonadati</taxon>
        <taxon>Pseudomonadota</taxon>
        <taxon>Betaproteobacteria</taxon>
        <taxon>Burkholderiales</taxon>
        <taxon>Burkholderiaceae</taxon>
        <taxon>Caballeronia</taxon>
    </lineage>
</organism>
<sequence>MNTYELAGHGCTTGWNARTNDVNGENLYKMRPIEVAAQAANVTEFRAIMLDPAFEPDGARVRYFAEVGRLSSDMDAEARYARLRPELKLYEERFTQVA</sequence>
<evidence type="ECO:0000313" key="1">
    <source>
        <dbReference type="EMBL" id="OXC72491.1"/>
    </source>
</evidence>
<reference evidence="2" key="1">
    <citation type="submission" date="2017-01" db="EMBL/GenBank/DDBJ databases">
        <title>Genome Analysis of Deinococcus marmoris KOPRI26562.</title>
        <authorList>
            <person name="Kim J.H."/>
            <person name="Oh H.-M."/>
        </authorList>
    </citation>
    <scope>NUCLEOTIDE SEQUENCE [LARGE SCALE GENOMIC DNA]</scope>
    <source>
        <strain evidence="2">PAMC 26633</strain>
    </source>
</reference>
<dbReference type="RefSeq" id="WP_089165739.1">
    <property type="nucleotide sequence ID" value="NZ_MTHB01000276.1"/>
</dbReference>
<dbReference type="OrthoDB" id="9011675at2"/>
<dbReference type="EMBL" id="MTHB01000276">
    <property type="protein sequence ID" value="OXC72491.1"/>
    <property type="molecule type" value="Genomic_DNA"/>
</dbReference>
<accession>A0A226WMR3</accession>
<evidence type="ECO:0000313" key="2">
    <source>
        <dbReference type="Proteomes" id="UP000214720"/>
    </source>
</evidence>
<proteinExistence type="predicted"/>
<protein>
    <submittedName>
        <fullName evidence="1">Uncharacterized protein</fullName>
    </submittedName>
</protein>
<comment type="caution">
    <text evidence="1">The sequence shown here is derived from an EMBL/GenBank/DDBJ whole genome shotgun (WGS) entry which is preliminary data.</text>
</comment>
<name>A0A226WMR3_CABSO</name>